<protein>
    <submittedName>
        <fullName evidence="3">CYTH domain-containing protein</fullName>
    </submittedName>
</protein>
<dbReference type="PIRSF" id="PIRSF016487">
    <property type="entry name" value="CYTH_UCP016487"/>
    <property type="match status" value="1"/>
</dbReference>
<dbReference type="CDD" id="cd07891">
    <property type="entry name" value="CYTH-like_CthTTM-like_1"/>
    <property type="match status" value="1"/>
</dbReference>
<dbReference type="PROSITE" id="PS51707">
    <property type="entry name" value="CYTH"/>
    <property type="match status" value="1"/>
</dbReference>
<dbReference type="RefSeq" id="WP_092233503.1">
    <property type="nucleotide sequence ID" value="NZ_FNLL01000005.1"/>
</dbReference>
<dbReference type="PANTHER" id="PTHR40114:SF1">
    <property type="entry name" value="SLR0698 PROTEIN"/>
    <property type="match status" value="1"/>
</dbReference>
<dbReference type="AlphaFoldDB" id="A0A1H2GHI4"/>
<evidence type="ECO:0000256" key="1">
    <source>
        <dbReference type="PIRSR" id="PIRSR016487-1"/>
    </source>
</evidence>
<feature type="active site" description="Proton acceptor" evidence="1">
    <location>
        <position position="29"/>
    </location>
</feature>
<sequence length="157" mass="18255">MAIEIEKKFLLKYLPSSLLTNGTLIRQGYMVNEKERVVRIRLAGDKAFLTIKGITCNAARKEYEYPVPQQDAKEMLQLFCKEPLIEKTRYHVEFKGFEWVIDQFSGDNQGLVVAEIELDSVDQVFEKPDWIGKEVTHDSGYFNSNLIKNPYSTWQIK</sequence>
<reference evidence="4" key="1">
    <citation type="submission" date="2016-10" db="EMBL/GenBank/DDBJ databases">
        <authorList>
            <person name="Varghese N."/>
            <person name="Submissions S."/>
        </authorList>
    </citation>
    <scope>NUCLEOTIDE SEQUENCE [LARGE SCALE GENOMIC DNA]</scope>
    <source>
        <strain evidence="4">DSM 3384</strain>
    </source>
</reference>
<proteinExistence type="predicted"/>
<dbReference type="PANTHER" id="PTHR40114">
    <property type="entry name" value="SLR0698 PROTEIN"/>
    <property type="match status" value="1"/>
</dbReference>
<dbReference type="InterPro" id="IPR023577">
    <property type="entry name" value="CYTH_domain"/>
</dbReference>
<accession>A0A1H2GHI4</accession>
<dbReference type="SMART" id="SM01118">
    <property type="entry name" value="CYTH"/>
    <property type="match status" value="1"/>
</dbReference>
<keyword evidence="4" id="KW-1185">Reference proteome</keyword>
<dbReference type="EMBL" id="FNLL01000005">
    <property type="protein sequence ID" value="SDU18878.1"/>
    <property type="molecule type" value="Genomic_DNA"/>
</dbReference>
<evidence type="ECO:0000313" key="3">
    <source>
        <dbReference type="EMBL" id="SDU18878.1"/>
    </source>
</evidence>
<evidence type="ECO:0000313" key="4">
    <source>
        <dbReference type="Proteomes" id="UP000199608"/>
    </source>
</evidence>
<evidence type="ECO:0000259" key="2">
    <source>
        <dbReference type="PROSITE" id="PS51707"/>
    </source>
</evidence>
<dbReference type="InterPro" id="IPR012042">
    <property type="entry name" value="NeuTTM/CthTTM-like"/>
</dbReference>
<dbReference type="SUPFAM" id="SSF55154">
    <property type="entry name" value="CYTH-like phosphatases"/>
    <property type="match status" value="1"/>
</dbReference>
<organism evidence="3 4">
    <name type="scientific">Desulfobacula phenolica</name>
    <dbReference type="NCBI Taxonomy" id="90732"/>
    <lineage>
        <taxon>Bacteria</taxon>
        <taxon>Pseudomonadati</taxon>
        <taxon>Thermodesulfobacteriota</taxon>
        <taxon>Desulfobacteria</taxon>
        <taxon>Desulfobacterales</taxon>
        <taxon>Desulfobacteraceae</taxon>
        <taxon>Desulfobacula</taxon>
    </lineage>
</organism>
<dbReference type="Proteomes" id="UP000199608">
    <property type="component" value="Unassembled WGS sequence"/>
</dbReference>
<dbReference type="InterPro" id="IPR033469">
    <property type="entry name" value="CYTH-like_dom_sf"/>
</dbReference>
<name>A0A1H2GHI4_9BACT</name>
<dbReference type="Pfam" id="PF01928">
    <property type="entry name" value="CYTH"/>
    <property type="match status" value="1"/>
</dbReference>
<gene>
    <name evidence="3" type="ORF">SAMN04487931_105200</name>
</gene>
<dbReference type="Gene3D" id="2.40.320.10">
    <property type="entry name" value="Hypothetical Protein Pfu-838710-001"/>
    <property type="match status" value="1"/>
</dbReference>
<feature type="domain" description="CYTH" evidence="2">
    <location>
        <begin position="2"/>
        <end position="149"/>
    </location>
</feature>